<dbReference type="Gene3D" id="1.25.40.10">
    <property type="entry name" value="Tetratricopeptide repeat domain"/>
    <property type="match status" value="1"/>
</dbReference>
<dbReference type="CDD" id="cd16481">
    <property type="entry name" value="RING-H2_TTC3"/>
    <property type="match status" value="1"/>
</dbReference>
<feature type="compositionally biased region" description="Basic and acidic residues" evidence="13">
    <location>
        <begin position="585"/>
        <end position="611"/>
    </location>
</feature>
<evidence type="ECO:0000259" key="14">
    <source>
        <dbReference type="PROSITE" id="PS50089"/>
    </source>
</evidence>
<dbReference type="SMART" id="SM00028">
    <property type="entry name" value="TPR"/>
    <property type="match status" value="3"/>
</dbReference>
<accession>A0AAN8BMF2</accession>
<proteinExistence type="predicted"/>
<evidence type="ECO:0000313" key="16">
    <source>
        <dbReference type="Proteomes" id="UP001335648"/>
    </source>
</evidence>
<evidence type="ECO:0000256" key="4">
    <source>
        <dbReference type="ARBA" id="ARBA00012483"/>
    </source>
</evidence>
<evidence type="ECO:0000256" key="12">
    <source>
        <dbReference type="SAM" id="Coils"/>
    </source>
</evidence>
<dbReference type="Pfam" id="PF24905">
    <property type="entry name" value="TTC3_9th"/>
    <property type="match status" value="1"/>
</dbReference>
<feature type="repeat" description="TPR" evidence="11">
    <location>
        <begin position="436"/>
        <end position="469"/>
    </location>
</feature>
<comment type="catalytic activity">
    <reaction evidence="1">
        <text>S-ubiquitinyl-[E2 ubiquitin-conjugating enzyme]-L-cysteine + [acceptor protein]-L-lysine = [E2 ubiquitin-conjugating enzyme]-L-cysteine + N(6)-ubiquitinyl-[acceptor protein]-L-lysine.</text>
        <dbReference type="EC" id="2.3.2.27"/>
    </reaction>
</comment>
<dbReference type="GO" id="GO:0061630">
    <property type="term" value="F:ubiquitin protein ligase activity"/>
    <property type="evidence" value="ECO:0007669"/>
    <property type="project" value="UniProtKB-EC"/>
</dbReference>
<dbReference type="InterPro" id="IPR056870">
    <property type="entry name" value="TTC3/DZIP3/RBM44-like_helical"/>
</dbReference>
<comment type="subcellular location">
    <subcellularLocation>
        <location evidence="2">Cytoplasm</location>
    </subcellularLocation>
</comment>
<sequence>MFKATVQELFFVARDASIVPDISLDPVLTSFLSLDSSAALQHQYASLQRGFSGEQQAAFGLRLSGELGGSRVSYGGVGVVALALSLLFDQVAQQVRAHGSADGEASAQRSQVKNILGISRSSRIGWIIHSFLNLVPGIANDQEKMAETTEHHDNWLKLELIDHYERMTKKKRMSSASMQQWLTGAAVHLHMRIHQVRLHSVPLGSAESLRFSYKSALSHLLNQDFDKMSDSDSEIGEEWEAIHNRTPVKLVTRNDTVVALRPQEIVFDKWSQIPLETRKQAGERMRICAFWLPLLLQRDEPSNPSCWAYQIDLISSDTDDLDMKHLQKIETLEAILRALEKGTVKRDQTKHVIWISNMFNLRTPEALKDAMCWLERTGEPGIRHRVMSLGHPQICFTALHVIFTEFAKYIQKMGSDSEKTMKALNVRPAEYLIEKSEEMKKKGNENFKNMQFEEAVKYYSKAIKLYPDNHFIYGNRALCYIRCKKYLKAVTDGKRATLIKPLWVKGHFRFCEALFFLGEGKKAIEANVLARGLCKDNRDGIKDLEDQHEKFLLEMPEPKVVPPKKNQSKKAQTLEPRPLSVNSVHKNDPPPKSKTPVVKEEKQQVKNEKTVPSEGSTKNSKPSKSEPPTKNGKGDSGTPTKKKPKNRSPPEVKKQNEGDGKAGACNELKVMVQDAHSALTDLRCRNAEQAFRKALNILDTSTAKEVGLSTLDVLLLLYGHAAALTEIGQPEELGEAQKLLLKIKSFEERTFQCLVYYATGRVFLKENRFAVALEQFSDSLQTVKNKITPGKLTWPLTNEIVKETQPDYFKGMLEQAIELCTFPPPPDAICRLEICLCPMKAEIYLTDPDFKGYIRISCCQSCIIEYHIACWKALKTSSFSDRNEKDFLQELCFTSDCLGKICSIVIFGMTGLPKCTFKAAITKPSTPKKLKVNQKCTSLRKMKAKDEHKLKKRQHKQSFIEKQTINEEILLQKEDSTTQIEQKAWLLYRDRVLLQISQNLELLREETGLQASVLTQSLKPWLELDSSRGNQIAERILNWMPMETLGSVVELLLERKNRVWARILIQLLSSCRDINPKLHNWASHLNDAGLNAAKSFIERHAGHLETLDLALMLGFGPMQDSIIEEFDFGPDLFSTIGLTETEYLKQAPHDNMRLFIWTLEEHRDQFLSCHAILDEYFDMMDGHCSVLKKSDENQNNSPLKSRARKKKKGANGVIVWSGNGSQTQREEWDQDFFEDDTLSFLHPSDPFSVPSHLREQVATFEDQYNTTRHRGHYKNILDNNPDPTKESLYDYFAQILEEHGPLVAEDPLLVGELDNFPVVAKDKIQEVGGFEVFLLESLRFIKMGRCIGLAKHAVTLQQAGHGASLDDLDDITDPDIEYPCPGLDEGSFSAFPSDKNGYSHAQNVYPILPNPYAFAPLPHAPAFVGVNNSFYAWSNGDDEKQDPYFIPDDYGALDLLRSAGDRGVSETSSVSSDESVLKKHAAVQTCNETVRSVAVNTEIHERFESCPGDINKKQHSGRMLELSMKEMSKDCDKVNLTHKEDLAVLEEEVQQITTNIQVTIQELGMFQQKLEEEVKKDQKEKRANQEGLKALKVETEDLVTQHRSFTQTIREKKNSFDNKLNDFLELSNQSAAEKMSLEDEIKRCRVSLTSATRRSHSAQVLVVESSRDQGMFVLYRDLANAKALLIKLDEAAHRYPTPDVELTRNSCRVNIQDVEKKISSAEAQYQEQLDQVKNGRRVSELIPVAVSNQPNPPAAPVSVAARQSAATPPPSASHSLPSYSQPSAAAPHKPPPRTMESAHSTVFEKAMERLVSMFPDYKRPELMRFVQDLRFSSGSSLNNMALQDMVGGVTQLILDHQEKLNAAKLNAKGRGSPAQCAAPVWQPMGHPRVKHSDALNVEDPCIICHEDMSPDDICVLECRHSFHDKCIRSWLKEQSTCPTCRDHALMPDDFPELSGRRRQAP</sequence>
<dbReference type="Proteomes" id="UP001335648">
    <property type="component" value="Unassembled WGS sequence"/>
</dbReference>
<keyword evidence="6" id="KW-0808">Transferase</keyword>
<feature type="region of interest" description="Disordered" evidence="13">
    <location>
        <begin position="553"/>
        <end position="662"/>
    </location>
</feature>
<dbReference type="InterPro" id="IPR043866">
    <property type="entry name" value="TTC3/DZIP3_dom"/>
</dbReference>
<name>A0AAN8BMF2_9TELE</name>
<evidence type="ECO:0000256" key="3">
    <source>
        <dbReference type="ARBA" id="ARBA00004906"/>
    </source>
</evidence>
<comment type="caution">
    <text evidence="15">The sequence shown here is derived from an EMBL/GenBank/DDBJ whole genome shotgun (WGS) entry which is preliminary data.</text>
</comment>
<keyword evidence="9" id="KW-0862">Zinc</keyword>
<gene>
    <name evidence="15" type="ORF">CesoFtcFv8_015951</name>
</gene>
<dbReference type="Pfam" id="PF24525">
    <property type="entry name" value="TTC3"/>
    <property type="match status" value="1"/>
</dbReference>
<dbReference type="InterPro" id="IPR056872">
    <property type="entry name" value="TTC3/DZIP3-like_helical"/>
</dbReference>
<feature type="compositionally biased region" description="Polar residues" evidence="13">
    <location>
        <begin position="613"/>
        <end position="628"/>
    </location>
</feature>
<keyword evidence="12" id="KW-0175">Coiled coil</keyword>
<dbReference type="PANTHER" id="PTHR17550:SF8">
    <property type="entry name" value="RING-TYPE E3 UBIQUITIN TRANSFERASE"/>
    <property type="match status" value="1"/>
</dbReference>
<dbReference type="GO" id="GO:0005737">
    <property type="term" value="C:cytoplasm"/>
    <property type="evidence" value="ECO:0007669"/>
    <property type="project" value="UniProtKB-SubCell"/>
</dbReference>
<dbReference type="InterPro" id="IPR056871">
    <property type="entry name" value="WH_TTC3"/>
</dbReference>
<evidence type="ECO:0000256" key="13">
    <source>
        <dbReference type="SAM" id="MobiDB-lite"/>
    </source>
</evidence>
<evidence type="ECO:0000256" key="9">
    <source>
        <dbReference type="ARBA" id="ARBA00022833"/>
    </source>
</evidence>
<feature type="coiled-coil region" evidence="12">
    <location>
        <begin position="1704"/>
        <end position="1731"/>
    </location>
</feature>
<evidence type="ECO:0000256" key="11">
    <source>
        <dbReference type="PROSITE-ProRule" id="PRU00339"/>
    </source>
</evidence>
<evidence type="ECO:0000313" key="15">
    <source>
        <dbReference type="EMBL" id="KAK5887342.1"/>
    </source>
</evidence>
<evidence type="ECO:0000256" key="2">
    <source>
        <dbReference type="ARBA" id="ARBA00004496"/>
    </source>
</evidence>
<feature type="domain" description="RING-type" evidence="14">
    <location>
        <begin position="1901"/>
        <end position="1941"/>
    </location>
</feature>
<dbReference type="SUPFAM" id="SSF57850">
    <property type="entry name" value="RING/U-box"/>
    <property type="match status" value="1"/>
</dbReference>
<dbReference type="SMART" id="SM00184">
    <property type="entry name" value="RING"/>
    <property type="match status" value="1"/>
</dbReference>
<keyword evidence="5" id="KW-0963">Cytoplasm</keyword>
<evidence type="ECO:0000256" key="5">
    <source>
        <dbReference type="ARBA" id="ARBA00022490"/>
    </source>
</evidence>
<dbReference type="Gene3D" id="3.30.40.10">
    <property type="entry name" value="Zinc/RING finger domain, C3HC4 (zinc finger)"/>
    <property type="match status" value="1"/>
</dbReference>
<feature type="compositionally biased region" description="Basic and acidic residues" evidence="13">
    <location>
        <begin position="648"/>
        <end position="660"/>
    </location>
</feature>
<organism evidence="15 16">
    <name type="scientific">Champsocephalus esox</name>
    <name type="common">pike icefish</name>
    <dbReference type="NCBI Taxonomy" id="159716"/>
    <lineage>
        <taxon>Eukaryota</taxon>
        <taxon>Metazoa</taxon>
        <taxon>Chordata</taxon>
        <taxon>Craniata</taxon>
        <taxon>Vertebrata</taxon>
        <taxon>Euteleostomi</taxon>
        <taxon>Actinopterygii</taxon>
        <taxon>Neopterygii</taxon>
        <taxon>Teleostei</taxon>
        <taxon>Neoteleostei</taxon>
        <taxon>Acanthomorphata</taxon>
        <taxon>Eupercaria</taxon>
        <taxon>Perciformes</taxon>
        <taxon>Notothenioidei</taxon>
        <taxon>Channichthyidae</taxon>
        <taxon>Champsocephalus</taxon>
    </lineage>
</organism>
<dbReference type="SUPFAM" id="SSF48452">
    <property type="entry name" value="TPR-like"/>
    <property type="match status" value="1"/>
</dbReference>
<dbReference type="InterPro" id="IPR019734">
    <property type="entry name" value="TPR_rpt"/>
</dbReference>
<dbReference type="InterPro" id="IPR013083">
    <property type="entry name" value="Znf_RING/FYVE/PHD"/>
</dbReference>
<feature type="compositionally biased region" description="Low complexity" evidence="13">
    <location>
        <begin position="1756"/>
        <end position="1784"/>
    </location>
</feature>
<feature type="region of interest" description="Disordered" evidence="13">
    <location>
        <begin position="1746"/>
        <end position="1798"/>
    </location>
</feature>
<dbReference type="Pfam" id="PF24812">
    <property type="entry name" value="WHD_TTC3"/>
    <property type="match status" value="1"/>
</dbReference>
<keyword evidence="8 10" id="KW-0863">Zinc-finger</keyword>
<keyword evidence="7" id="KW-0479">Metal-binding</keyword>
<dbReference type="GO" id="GO:0008270">
    <property type="term" value="F:zinc ion binding"/>
    <property type="evidence" value="ECO:0007669"/>
    <property type="project" value="UniProtKB-KW"/>
</dbReference>
<dbReference type="PROSITE" id="PS50005">
    <property type="entry name" value="TPR"/>
    <property type="match status" value="1"/>
</dbReference>
<feature type="region of interest" description="Disordered" evidence="13">
    <location>
        <begin position="1188"/>
        <end position="1209"/>
    </location>
</feature>
<dbReference type="PANTHER" id="PTHR17550">
    <property type="entry name" value="E3 UBIQUITIN-PROTEIN LIGASE TTC3"/>
    <property type="match status" value="1"/>
</dbReference>
<evidence type="ECO:0000256" key="7">
    <source>
        <dbReference type="ARBA" id="ARBA00022723"/>
    </source>
</evidence>
<evidence type="ECO:0000256" key="10">
    <source>
        <dbReference type="PROSITE-ProRule" id="PRU00175"/>
    </source>
</evidence>
<dbReference type="EMBL" id="JAULUE010002058">
    <property type="protein sequence ID" value="KAK5887342.1"/>
    <property type="molecule type" value="Genomic_DNA"/>
</dbReference>
<dbReference type="InterPro" id="IPR001841">
    <property type="entry name" value="Znf_RING"/>
</dbReference>
<feature type="coiled-coil region" evidence="12">
    <location>
        <begin position="1535"/>
        <end position="1562"/>
    </location>
</feature>
<evidence type="ECO:0000256" key="8">
    <source>
        <dbReference type="ARBA" id="ARBA00022771"/>
    </source>
</evidence>
<evidence type="ECO:0000256" key="1">
    <source>
        <dbReference type="ARBA" id="ARBA00000900"/>
    </source>
</evidence>
<keyword evidence="11" id="KW-0802">TPR repeat</keyword>
<dbReference type="InterPro" id="IPR011990">
    <property type="entry name" value="TPR-like_helical_dom_sf"/>
</dbReference>
<comment type="pathway">
    <text evidence="3">Protein modification; protein ubiquitination.</text>
</comment>
<dbReference type="PROSITE" id="PS50089">
    <property type="entry name" value="ZF_RING_2"/>
    <property type="match status" value="1"/>
</dbReference>
<protein>
    <recommendedName>
        <fullName evidence="4">RING-type E3 ubiquitin transferase</fullName>
        <ecNumber evidence="4">2.3.2.27</ecNumber>
    </recommendedName>
</protein>
<evidence type="ECO:0000256" key="6">
    <source>
        <dbReference type="ARBA" id="ARBA00022679"/>
    </source>
</evidence>
<reference evidence="15 16" key="1">
    <citation type="journal article" date="2023" name="Mol. Biol. Evol.">
        <title>Genomics of Secondarily Temperate Adaptation in the Only Non-Antarctic Icefish.</title>
        <authorList>
            <person name="Rivera-Colon A.G."/>
            <person name="Rayamajhi N."/>
            <person name="Minhas B.F."/>
            <person name="Madrigal G."/>
            <person name="Bilyk K.T."/>
            <person name="Yoon V."/>
            <person name="Hune M."/>
            <person name="Gregory S."/>
            <person name="Cheng C.H.C."/>
            <person name="Catchen J.M."/>
        </authorList>
    </citation>
    <scope>NUCLEOTIDE SEQUENCE [LARGE SCALE GENOMIC DNA]</scope>
    <source>
        <strain evidence="15">JC2023a</strain>
    </source>
</reference>
<dbReference type="Pfam" id="PF19179">
    <property type="entry name" value="TTC3_DZIP3_dom"/>
    <property type="match status" value="1"/>
</dbReference>
<keyword evidence="16" id="KW-1185">Reference proteome</keyword>
<dbReference type="EC" id="2.3.2.27" evidence="4"/>
<dbReference type="Pfam" id="PF13639">
    <property type="entry name" value="zf-RING_2"/>
    <property type="match status" value="1"/>
</dbReference>